<evidence type="ECO:0000256" key="3">
    <source>
        <dbReference type="ARBA" id="ARBA00022679"/>
    </source>
</evidence>
<dbReference type="EMBL" id="AGEG01000009">
    <property type="protein sequence ID" value="EHR37233.1"/>
    <property type="molecule type" value="Genomic_DNA"/>
</dbReference>
<evidence type="ECO:0000256" key="2">
    <source>
        <dbReference type="ARBA" id="ARBA00022597"/>
    </source>
</evidence>
<keyword evidence="6" id="KW-0479">Metal-binding</keyword>
<dbReference type="InterPro" id="IPR003188">
    <property type="entry name" value="PTS_IIA_lac/cel"/>
</dbReference>
<dbReference type="PROSITE" id="PS51095">
    <property type="entry name" value="PTS_EIIA_TYPE_3"/>
    <property type="match status" value="1"/>
</dbReference>
<keyword evidence="1" id="KW-0813">Transport</keyword>
<feature type="modified residue" description="Phosphohistidine; by HPr" evidence="7">
    <location>
        <position position="78"/>
    </location>
</feature>
<protein>
    <recommendedName>
        <fullName evidence="10">PTS system, lactose-specific IIa component</fullName>
    </recommendedName>
</protein>
<evidence type="ECO:0000256" key="6">
    <source>
        <dbReference type="PIRSR" id="PIRSR000699-2"/>
    </source>
</evidence>
<keyword evidence="2" id="KW-0762">Sugar transport</keyword>
<dbReference type="Gene3D" id="1.20.58.80">
    <property type="entry name" value="Phosphotransferase system, lactose/cellobiose-type IIA subunit"/>
    <property type="match status" value="1"/>
</dbReference>
<dbReference type="STRING" id="883113.HMPREF9708_00794"/>
<proteinExistence type="predicted"/>
<evidence type="ECO:0000256" key="7">
    <source>
        <dbReference type="PROSITE-ProRule" id="PRU00418"/>
    </source>
</evidence>
<feature type="active site" description="Tele-phosphohistidine intermediate" evidence="5">
    <location>
        <position position="78"/>
    </location>
</feature>
<dbReference type="AlphaFoldDB" id="H3NIV5"/>
<evidence type="ECO:0000313" key="9">
    <source>
        <dbReference type="Proteomes" id="UP000006190"/>
    </source>
</evidence>
<evidence type="ECO:0000256" key="1">
    <source>
        <dbReference type="ARBA" id="ARBA00022448"/>
    </source>
</evidence>
<evidence type="ECO:0000256" key="4">
    <source>
        <dbReference type="ARBA" id="ARBA00022683"/>
    </source>
</evidence>
<dbReference type="OrthoDB" id="350602at2"/>
<dbReference type="GO" id="GO:0046872">
    <property type="term" value="F:metal ion binding"/>
    <property type="evidence" value="ECO:0007669"/>
    <property type="project" value="UniProtKB-KW"/>
</dbReference>
<sequence length="104" mass="11691">MEENEINQVAMVLIANSGDARSKFMEAIALAKNRYFDQAQDKFDEGKASLRLAHQAQTDLLTQEAGGERVALSLLLLHAQDHLMNAMTVRDFAQELIDLYQRLA</sequence>
<comment type="cofactor">
    <cofactor evidence="6">
        <name>Mg(2+)</name>
        <dbReference type="ChEBI" id="CHEBI:18420"/>
    </cofactor>
    <text evidence="6">Binds 1 Mg(2+) ion per trimer.</text>
</comment>
<dbReference type="CDD" id="cd00215">
    <property type="entry name" value="PTS_IIA_lac"/>
    <property type="match status" value="1"/>
</dbReference>
<dbReference type="HOGENOM" id="CLU_152490_1_0_9"/>
<gene>
    <name evidence="8" type="ORF">HMPREF9708_00794</name>
</gene>
<dbReference type="PANTHER" id="PTHR34382:SF7">
    <property type="entry name" value="PTS SYSTEM N,N'-DIACETYLCHITOBIOSE-SPECIFIC EIIA COMPONENT"/>
    <property type="match status" value="1"/>
</dbReference>
<dbReference type="eggNOG" id="COG1447">
    <property type="taxonomic scope" value="Bacteria"/>
</dbReference>
<reference evidence="8 9" key="1">
    <citation type="submission" date="2012-01" db="EMBL/GenBank/DDBJ databases">
        <title>The Genome Sequence of Facklamia languida CCUG 37842.</title>
        <authorList>
            <consortium name="The Broad Institute Genome Sequencing Platform"/>
            <person name="Earl A."/>
            <person name="Ward D."/>
            <person name="Feldgarden M."/>
            <person name="Gevers D."/>
            <person name="Huys G."/>
            <person name="Young S.K."/>
            <person name="Zeng Q."/>
            <person name="Gargeya S."/>
            <person name="Fitzgerald M."/>
            <person name="Haas B."/>
            <person name="Abouelleil A."/>
            <person name="Alvarado L."/>
            <person name="Arachchi H.M."/>
            <person name="Berlin A."/>
            <person name="Chapman S.B."/>
            <person name="Gearin G."/>
            <person name="Goldberg J."/>
            <person name="Griggs A."/>
            <person name="Gujja S."/>
            <person name="Hansen M."/>
            <person name="Heiman D."/>
            <person name="Howarth C."/>
            <person name="Larimer J."/>
            <person name="Lui A."/>
            <person name="MacDonald P.J.P."/>
            <person name="McCowen C."/>
            <person name="Montmayeur A."/>
            <person name="Murphy C."/>
            <person name="Neiman D."/>
            <person name="Pearson M."/>
            <person name="Priest M."/>
            <person name="Roberts A."/>
            <person name="Saif S."/>
            <person name="Shea T."/>
            <person name="Sisk P."/>
            <person name="Stolte C."/>
            <person name="Sykes S."/>
            <person name="Wortman J."/>
            <person name="Nusbaum C."/>
            <person name="Birren B."/>
        </authorList>
    </citation>
    <scope>NUCLEOTIDE SEQUENCE [LARGE SCALE GENOMIC DNA]</scope>
    <source>
        <strain evidence="8 9">CCUG 37842</strain>
    </source>
</reference>
<dbReference type="InterPro" id="IPR036542">
    <property type="entry name" value="PTS_IIA_lac/cel_sf"/>
</dbReference>
<dbReference type="Proteomes" id="UP000006190">
    <property type="component" value="Unassembled WGS sequence"/>
</dbReference>
<keyword evidence="3" id="KW-0808">Transferase</keyword>
<dbReference type="PIRSF" id="PIRSF000699">
    <property type="entry name" value="PTS_IILac_III"/>
    <property type="match status" value="1"/>
</dbReference>
<keyword evidence="4" id="KW-0598">Phosphotransferase system</keyword>
<accession>H3NIV5</accession>
<organism evidence="8 9">
    <name type="scientific">Facklamia languida CCUG 37842</name>
    <dbReference type="NCBI Taxonomy" id="883113"/>
    <lineage>
        <taxon>Bacteria</taxon>
        <taxon>Bacillati</taxon>
        <taxon>Bacillota</taxon>
        <taxon>Bacilli</taxon>
        <taxon>Lactobacillales</taxon>
        <taxon>Aerococcaceae</taxon>
        <taxon>Facklamia</taxon>
    </lineage>
</organism>
<keyword evidence="6" id="KW-0460">Magnesium</keyword>
<evidence type="ECO:0000313" key="8">
    <source>
        <dbReference type="EMBL" id="EHR37233.1"/>
    </source>
</evidence>
<keyword evidence="9" id="KW-1185">Reference proteome</keyword>
<dbReference type="PANTHER" id="PTHR34382">
    <property type="entry name" value="PTS SYSTEM N,N'-DIACETYLCHITOBIOSE-SPECIFIC EIIA COMPONENT"/>
    <property type="match status" value="1"/>
</dbReference>
<evidence type="ECO:0000256" key="5">
    <source>
        <dbReference type="PIRSR" id="PIRSR000699-1"/>
    </source>
</evidence>
<name>H3NIV5_9LACT</name>
<comment type="caution">
    <text evidence="8">The sequence shown here is derived from an EMBL/GenBank/DDBJ whole genome shotgun (WGS) entry which is preliminary data.</text>
</comment>
<dbReference type="GO" id="GO:0009401">
    <property type="term" value="P:phosphoenolpyruvate-dependent sugar phosphotransferase system"/>
    <property type="evidence" value="ECO:0007669"/>
    <property type="project" value="UniProtKB-KW"/>
</dbReference>
<dbReference type="RefSeq" id="WP_006308833.1">
    <property type="nucleotide sequence ID" value="NZ_JH601133.1"/>
</dbReference>
<dbReference type="Pfam" id="PF02255">
    <property type="entry name" value="PTS_IIA"/>
    <property type="match status" value="1"/>
</dbReference>
<dbReference type="PATRIC" id="fig|883113.3.peg.792"/>
<dbReference type="GO" id="GO:0016740">
    <property type="term" value="F:transferase activity"/>
    <property type="evidence" value="ECO:0007669"/>
    <property type="project" value="UniProtKB-KW"/>
</dbReference>
<feature type="binding site" evidence="6">
    <location>
        <position position="81"/>
    </location>
    <ligand>
        <name>Mg(2+)</name>
        <dbReference type="ChEBI" id="CHEBI:18420"/>
        <note>ligand shared between all trimeric partners</note>
    </ligand>
</feature>
<dbReference type="SUPFAM" id="SSF46973">
    <property type="entry name" value="Enzyme IIa from lactose specific PTS, IIa-lac"/>
    <property type="match status" value="1"/>
</dbReference>
<evidence type="ECO:0008006" key="10">
    <source>
        <dbReference type="Google" id="ProtNLM"/>
    </source>
</evidence>